<feature type="non-terminal residue" evidence="1">
    <location>
        <position position="115"/>
    </location>
</feature>
<dbReference type="GO" id="GO:0004356">
    <property type="term" value="F:glutamine synthetase activity"/>
    <property type="evidence" value="ECO:0007669"/>
    <property type="project" value="InterPro"/>
</dbReference>
<gene>
    <name evidence="1" type="ORF">DEF21_04740</name>
</gene>
<dbReference type="EMBL" id="DOOG01000040">
    <property type="protein sequence ID" value="HBU97200.1"/>
    <property type="molecule type" value="Genomic_DNA"/>
</dbReference>
<protein>
    <submittedName>
        <fullName evidence="1">Glutamine synthetase</fullName>
    </submittedName>
</protein>
<dbReference type="GO" id="GO:0006542">
    <property type="term" value="P:glutamine biosynthetic process"/>
    <property type="evidence" value="ECO:0007669"/>
    <property type="project" value="InterPro"/>
</dbReference>
<dbReference type="Gene3D" id="3.10.20.70">
    <property type="entry name" value="Glutamine synthetase, N-terminal domain"/>
    <property type="match status" value="1"/>
</dbReference>
<dbReference type="InterPro" id="IPR036651">
    <property type="entry name" value="Gln_synt_N_sf"/>
</dbReference>
<evidence type="ECO:0000313" key="1">
    <source>
        <dbReference type="EMBL" id="HBU97200.1"/>
    </source>
</evidence>
<name>A0A358HPW8_9PROT</name>
<organism evidence="1 2">
    <name type="scientific">Thalassospira lucentensis</name>
    <dbReference type="NCBI Taxonomy" id="168935"/>
    <lineage>
        <taxon>Bacteria</taxon>
        <taxon>Pseudomonadati</taxon>
        <taxon>Pseudomonadota</taxon>
        <taxon>Alphaproteobacteria</taxon>
        <taxon>Rhodospirillales</taxon>
        <taxon>Thalassospiraceae</taxon>
        <taxon>Thalassospira</taxon>
    </lineage>
</organism>
<dbReference type="AlphaFoldDB" id="A0A358HPW8"/>
<comment type="caution">
    <text evidence="1">The sequence shown here is derived from an EMBL/GenBank/DDBJ whole genome shotgun (WGS) entry which is preliminary data.</text>
</comment>
<dbReference type="SUPFAM" id="SSF54368">
    <property type="entry name" value="Glutamine synthetase, N-terminal domain"/>
    <property type="match status" value="1"/>
</dbReference>
<proteinExistence type="predicted"/>
<reference evidence="1 2" key="1">
    <citation type="journal article" date="2018" name="Nat. Biotechnol.">
        <title>A standardized bacterial taxonomy based on genome phylogeny substantially revises the tree of life.</title>
        <authorList>
            <person name="Parks D.H."/>
            <person name="Chuvochina M."/>
            <person name="Waite D.W."/>
            <person name="Rinke C."/>
            <person name="Skarshewski A."/>
            <person name="Chaumeil P.A."/>
            <person name="Hugenholtz P."/>
        </authorList>
    </citation>
    <scope>NUCLEOTIDE SEQUENCE [LARGE SCALE GENOMIC DNA]</scope>
    <source>
        <strain evidence="1">UBA8707</strain>
    </source>
</reference>
<dbReference type="Proteomes" id="UP000264753">
    <property type="component" value="Unassembled WGS sequence"/>
</dbReference>
<sequence>MSEAEAFLAKYPGVEAIDIILTDFHGIGRGKTIRRHELESIYKSGRGLPSSIFGQDVTGEDVDDCGLVQTGGGGDGRCWPVPGTLGYLPHTGRGQLLISMYDEDRTPHDVDPRNV</sequence>
<evidence type="ECO:0000313" key="2">
    <source>
        <dbReference type="Proteomes" id="UP000264753"/>
    </source>
</evidence>
<accession>A0A358HPW8</accession>